<sequence length="350" mass="39005">MLRSCFTAVLLLLLSIPARAAVILQYHHVADNTPAATSVSVAQFAEHMAYLAANDFKVVPLSRLVEAIREGTVLPPKTVAITFDDGYQNIADNADPILKQYGFPYTLFVAIEPMDKGFGGMMSRETLKRLAASGVDLANHSYGHEHLIRRLPGEGTAAWLARMETNILNTEAEIEKISGKSLKLFAYPYGEYNADLQLWLEKQGFVGFGQQSGAAGKYSSMTALPRFPVGGRYGELGELKTKLSSLNMPVLKQNRSDPQLAVDERRPLLELTLDTQDFNPLQMMCYVSGQGPQKPEWLDGQRMRIQAARDLPPGRSRYNCTAPSRSHSGYYWFSQAWVRPMDNGEWPQEP</sequence>
<reference evidence="5 6" key="1">
    <citation type="submission" date="2021-03" db="EMBL/GenBank/DDBJ databases">
        <title>Novel species identification of genus Shewanella.</title>
        <authorList>
            <person name="Liu G."/>
            <person name="Zhang Q."/>
        </authorList>
    </citation>
    <scope>NUCLEOTIDE SEQUENCE [LARGE SCALE GENOMIC DNA]</scope>
    <source>
        <strain evidence="5 6">FJAT-52962</strain>
    </source>
</reference>
<evidence type="ECO:0000313" key="5">
    <source>
        <dbReference type="EMBL" id="QSX37156.1"/>
    </source>
</evidence>
<evidence type="ECO:0000259" key="4">
    <source>
        <dbReference type="PROSITE" id="PS51677"/>
    </source>
</evidence>
<dbReference type="Proteomes" id="UP000663207">
    <property type="component" value="Chromosome"/>
</dbReference>
<dbReference type="RefSeq" id="WP_207380420.1">
    <property type="nucleotide sequence ID" value="NZ_CP071502.1"/>
</dbReference>
<evidence type="ECO:0000256" key="1">
    <source>
        <dbReference type="ARBA" id="ARBA00004613"/>
    </source>
</evidence>
<dbReference type="InterPro" id="IPR051398">
    <property type="entry name" value="Polysacch_Deacetylase"/>
</dbReference>
<accession>A0ABX7R069</accession>
<keyword evidence="2 3" id="KW-0732">Signal</keyword>
<dbReference type="InterPro" id="IPR002509">
    <property type="entry name" value="NODB_dom"/>
</dbReference>
<proteinExistence type="predicted"/>
<protein>
    <submittedName>
        <fullName evidence="5">Polysaccharide deacetylase family protein</fullName>
    </submittedName>
</protein>
<dbReference type="EMBL" id="CP071502">
    <property type="protein sequence ID" value="QSX37156.1"/>
    <property type="molecule type" value="Genomic_DNA"/>
</dbReference>
<evidence type="ECO:0000256" key="2">
    <source>
        <dbReference type="ARBA" id="ARBA00022729"/>
    </source>
</evidence>
<name>A0ABX7R069_9GAMM</name>
<dbReference type="Gene3D" id="3.20.20.370">
    <property type="entry name" value="Glycoside hydrolase/deacetylase"/>
    <property type="match status" value="1"/>
</dbReference>
<keyword evidence="6" id="KW-1185">Reference proteome</keyword>
<dbReference type="PROSITE" id="PS51677">
    <property type="entry name" value="NODB"/>
    <property type="match status" value="1"/>
</dbReference>
<evidence type="ECO:0000256" key="3">
    <source>
        <dbReference type="SAM" id="SignalP"/>
    </source>
</evidence>
<comment type="subcellular location">
    <subcellularLocation>
        <location evidence="1">Secreted</location>
    </subcellularLocation>
</comment>
<gene>
    <name evidence="5" type="ORF">JYB85_18225</name>
</gene>
<feature type="chain" id="PRO_5045462743" evidence="3">
    <location>
        <begin position="21"/>
        <end position="350"/>
    </location>
</feature>
<organism evidence="5 6">
    <name type="scientific">Shewanella sedimentimangrovi</name>
    <dbReference type="NCBI Taxonomy" id="2814293"/>
    <lineage>
        <taxon>Bacteria</taxon>
        <taxon>Pseudomonadati</taxon>
        <taxon>Pseudomonadota</taxon>
        <taxon>Gammaproteobacteria</taxon>
        <taxon>Alteromonadales</taxon>
        <taxon>Shewanellaceae</taxon>
        <taxon>Shewanella</taxon>
    </lineage>
</organism>
<dbReference type="Pfam" id="PF01522">
    <property type="entry name" value="Polysacc_deac_1"/>
    <property type="match status" value="1"/>
</dbReference>
<feature type="domain" description="NodB homology" evidence="4">
    <location>
        <begin position="77"/>
        <end position="350"/>
    </location>
</feature>
<dbReference type="PANTHER" id="PTHR34216">
    <property type="match status" value="1"/>
</dbReference>
<feature type="signal peptide" evidence="3">
    <location>
        <begin position="1"/>
        <end position="20"/>
    </location>
</feature>
<dbReference type="PANTHER" id="PTHR34216:SF3">
    <property type="entry name" value="POLY-BETA-1,6-N-ACETYL-D-GLUCOSAMINE N-DEACETYLASE"/>
    <property type="match status" value="1"/>
</dbReference>
<dbReference type="CDD" id="cd10973">
    <property type="entry name" value="CE4_DAC_u4_5s"/>
    <property type="match status" value="1"/>
</dbReference>
<dbReference type="SUPFAM" id="SSF88713">
    <property type="entry name" value="Glycoside hydrolase/deacetylase"/>
    <property type="match status" value="1"/>
</dbReference>
<dbReference type="InterPro" id="IPR011330">
    <property type="entry name" value="Glyco_hydro/deAcase_b/a-brl"/>
</dbReference>
<evidence type="ECO:0000313" key="6">
    <source>
        <dbReference type="Proteomes" id="UP000663207"/>
    </source>
</evidence>